<dbReference type="SUPFAM" id="SSF53474">
    <property type="entry name" value="alpha/beta-Hydrolases"/>
    <property type="match status" value="1"/>
</dbReference>
<gene>
    <name evidence="2" type="ORF">ACFSJU_01660</name>
</gene>
<dbReference type="InterPro" id="IPR001375">
    <property type="entry name" value="Peptidase_S9_cat"/>
</dbReference>
<dbReference type="EMBL" id="JBHUHZ010000001">
    <property type="protein sequence ID" value="MFD2161081.1"/>
    <property type="molecule type" value="Genomic_DNA"/>
</dbReference>
<dbReference type="Proteomes" id="UP001597387">
    <property type="component" value="Unassembled WGS sequence"/>
</dbReference>
<sequence length="278" mass="30720">MLHHHFSISGASGSRISIDLTLAAGNGLNPLVVFVHGFKGFKDWGTHQLVANHFAQQGFNFLKFNFSHNGISGASGDVFEDLEGFANNTFSKELFDLEQVIDFALSGQSFPAPPRLYLIGHSLGGAICIIKASETKVITKLVTWASISSFRNLWTAEQEQIWINTGVLNFMNSRTNQQMPIYSTLLEDLNYSSERLDVLSAASKISQPWLIVHGEEDTGVTPEQAKLLHAQQSGSQLLIVPNADHVFCAKHPWMEQSLPKELLFVCDATIAFLRESGE</sequence>
<dbReference type="RefSeq" id="WP_255905502.1">
    <property type="nucleotide sequence ID" value="NZ_JAFMZO010000005.1"/>
</dbReference>
<accession>A0ABW4ZGC7</accession>
<dbReference type="Pfam" id="PF00326">
    <property type="entry name" value="Peptidase_S9"/>
    <property type="match status" value="1"/>
</dbReference>
<evidence type="ECO:0000313" key="3">
    <source>
        <dbReference type="Proteomes" id="UP001597387"/>
    </source>
</evidence>
<keyword evidence="3" id="KW-1185">Reference proteome</keyword>
<feature type="domain" description="Peptidase S9 prolyl oligopeptidase catalytic" evidence="1">
    <location>
        <begin position="54"/>
        <end position="248"/>
    </location>
</feature>
<keyword evidence="2" id="KW-0378">Hydrolase</keyword>
<dbReference type="PANTHER" id="PTHR11614">
    <property type="entry name" value="PHOSPHOLIPASE-RELATED"/>
    <property type="match status" value="1"/>
</dbReference>
<reference evidence="3" key="1">
    <citation type="journal article" date="2019" name="Int. J. Syst. Evol. Microbiol.">
        <title>The Global Catalogue of Microorganisms (GCM) 10K type strain sequencing project: providing services to taxonomists for standard genome sequencing and annotation.</title>
        <authorList>
            <consortium name="The Broad Institute Genomics Platform"/>
            <consortium name="The Broad Institute Genome Sequencing Center for Infectious Disease"/>
            <person name="Wu L."/>
            <person name="Ma J."/>
        </authorList>
    </citation>
    <scope>NUCLEOTIDE SEQUENCE [LARGE SCALE GENOMIC DNA]</scope>
    <source>
        <strain evidence="3">KCTC 42217</strain>
    </source>
</reference>
<protein>
    <submittedName>
        <fullName evidence="2">Alpha/beta hydrolase family protein</fullName>
        <ecNumber evidence="2">3.4.-.-</ecNumber>
    </submittedName>
</protein>
<dbReference type="InterPro" id="IPR029058">
    <property type="entry name" value="AB_hydrolase_fold"/>
</dbReference>
<dbReference type="InterPro" id="IPR051044">
    <property type="entry name" value="MAG_DAG_Lipase"/>
</dbReference>
<dbReference type="EC" id="3.4.-.-" evidence="2"/>
<dbReference type="GO" id="GO:0016787">
    <property type="term" value="F:hydrolase activity"/>
    <property type="evidence" value="ECO:0007669"/>
    <property type="project" value="UniProtKB-KW"/>
</dbReference>
<organism evidence="2 3">
    <name type="scientific">Paradesertivirga mongoliensis</name>
    <dbReference type="NCBI Taxonomy" id="2100740"/>
    <lineage>
        <taxon>Bacteria</taxon>
        <taxon>Pseudomonadati</taxon>
        <taxon>Bacteroidota</taxon>
        <taxon>Sphingobacteriia</taxon>
        <taxon>Sphingobacteriales</taxon>
        <taxon>Sphingobacteriaceae</taxon>
        <taxon>Paradesertivirga</taxon>
    </lineage>
</organism>
<evidence type="ECO:0000259" key="1">
    <source>
        <dbReference type="Pfam" id="PF00326"/>
    </source>
</evidence>
<proteinExistence type="predicted"/>
<comment type="caution">
    <text evidence="2">The sequence shown here is derived from an EMBL/GenBank/DDBJ whole genome shotgun (WGS) entry which is preliminary data.</text>
</comment>
<dbReference type="Gene3D" id="3.40.50.1820">
    <property type="entry name" value="alpha/beta hydrolase"/>
    <property type="match status" value="1"/>
</dbReference>
<name>A0ABW4ZGC7_9SPHI</name>
<evidence type="ECO:0000313" key="2">
    <source>
        <dbReference type="EMBL" id="MFD2161081.1"/>
    </source>
</evidence>